<sequence length="282" mass="32471">MPRYMTNFLSCTSYSSIHYEWLCYNLVLERYILDSVASKVWYFEDLIMFEKIDSTGNYIEFPGVTIIAPIIKTAQENNFLPKIHQSLTSATLLTQYYTPLPFESYHMTTCNLYTKNEHNLDWFKFITDKLEFFQNLCIQLKAHEFTPEASIEAVQVGRALQLRLSLPENQKAMLRQLAQTLGIEEGLPSFFHITLAYCYKNISDKKLHQEIIAAVEEIIAPYINQKVKLNVPTLCHFESMLAFTPWDGVAYPFNEKQPIKKAKGFFDTGETPSSTATCAPPP</sequence>
<dbReference type="PATRIC" id="fig|28087.4.peg.690"/>
<organism evidence="2 3">
    <name type="scientific">Legionella sainthelensi</name>
    <dbReference type="NCBI Taxonomy" id="28087"/>
    <lineage>
        <taxon>Bacteria</taxon>
        <taxon>Pseudomonadati</taxon>
        <taxon>Pseudomonadota</taxon>
        <taxon>Gammaproteobacteria</taxon>
        <taxon>Legionellales</taxon>
        <taxon>Legionellaceae</taxon>
        <taxon>Legionella</taxon>
    </lineage>
</organism>
<dbReference type="AlphaFoldDB" id="A0A0W0YRS9"/>
<evidence type="ECO:0000259" key="1">
    <source>
        <dbReference type="Pfam" id="PF08975"/>
    </source>
</evidence>
<comment type="caution">
    <text evidence="2">The sequence shown here is derived from an EMBL/GenBank/DDBJ whole genome shotgun (WGS) entry which is preliminary data.</text>
</comment>
<dbReference type="SUPFAM" id="SSF55144">
    <property type="entry name" value="LigT-like"/>
    <property type="match status" value="1"/>
</dbReference>
<protein>
    <recommendedName>
        <fullName evidence="1">DUF1868 domain-containing protein</fullName>
    </recommendedName>
</protein>
<dbReference type="InterPro" id="IPR015069">
    <property type="entry name" value="2H-PEstase_DUF1868"/>
</dbReference>
<dbReference type="Gene3D" id="3.90.1140.10">
    <property type="entry name" value="Cyclic phosphodiesterase"/>
    <property type="match status" value="1"/>
</dbReference>
<feature type="non-terminal residue" evidence="2">
    <location>
        <position position="282"/>
    </location>
</feature>
<name>A0A0W0YRS9_9GAMM</name>
<evidence type="ECO:0000313" key="3">
    <source>
        <dbReference type="Proteomes" id="UP000054621"/>
    </source>
</evidence>
<dbReference type="EMBL" id="LNYV01000006">
    <property type="protein sequence ID" value="KTD59552.1"/>
    <property type="molecule type" value="Genomic_DNA"/>
</dbReference>
<evidence type="ECO:0000313" key="2">
    <source>
        <dbReference type="EMBL" id="KTD59552.1"/>
    </source>
</evidence>
<accession>A0A0W0YRS9</accession>
<dbReference type="eggNOG" id="ENOG5031E80">
    <property type="taxonomic scope" value="Bacteria"/>
</dbReference>
<proteinExistence type="predicted"/>
<feature type="domain" description="DUF1868" evidence="1">
    <location>
        <begin position="52"/>
        <end position="123"/>
    </location>
</feature>
<dbReference type="Proteomes" id="UP000054621">
    <property type="component" value="Unassembled WGS sequence"/>
</dbReference>
<gene>
    <name evidence="2" type="ORF">Lsai_0644</name>
</gene>
<reference evidence="2 3" key="1">
    <citation type="submission" date="2015-11" db="EMBL/GenBank/DDBJ databases">
        <title>Genomic analysis of 38 Legionella species identifies large and diverse effector repertoires.</title>
        <authorList>
            <person name="Burstein D."/>
            <person name="Amaro F."/>
            <person name="Zusman T."/>
            <person name="Lifshitz Z."/>
            <person name="Cohen O."/>
            <person name="Gilbert J.A."/>
            <person name="Pupko T."/>
            <person name="Shuman H.A."/>
            <person name="Segal G."/>
        </authorList>
    </citation>
    <scope>NUCLEOTIDE SEQUENCE [LARGE SCALE GENOMIC DNA]</scope>
    <source>
        <strain evidence="2 3">Mt.St.Helens-4</strain>
    </source>
</reference>
<dbReference type="Pfam" id="PF08975">
    <property type="entry name" value="2H-phosphodiest"/>
    <property type="match status" value="1"/>
</dbReference>
<dbReference type="InterPro" id="IPR009097">
    <property type="entry name" value="Cyclic_Pdiesterase"/>
</dbReference>